<feature type="domain" description="Nitroreductase" evidence="9">
    <location>
        <begin position="9"/>
        <end position="163"/>
    </location>
</feature>
<dbReference type="CDD" id="cd02135">
    <property type="entry name" value="YdjA-like"/>
    <property type="match status" value="1"/>
</dbReference>
<evidence type="ECO:0000256" key="5">
    <source>
        <dbReference type="ARBA" id="ARBA00022857"/>
    </source>
</evidence>
<evidence type="ECO:0000313" key="11">
    <source>
        <dbReference type="Proteomes" id="UP001562065"/>
    </source>
</evidence>
<comment type="caution">
    <text evidence="10">The sequence shown here is derived from an EMBL/GenBank/DDBJ whole genome shotgun (WGS) entry which is preliminary data.</text>
</comment>
<proteinExistence type="inferred from homology"/>
<keyword evidence="6 8" id="KW-0560">Oxidoreductase</keyword>
<reference evidence="10 11" key="1">
    <citation type="submission" date="2024-07" db="EMBL/GenBank/DDBJ databases">
        <authorList>
            <person name="Ren Q."/>
        </authorList>
    </citation>
    <scope>NUCLEOTIDE SEQUENCE [LARGE SCALE GENOMIC DNA]</scope>
    <source>
        <strain evidence="10 11">REN37</strain>
    </source>
</reference>
<dbReference type="PIRSF" id="PIRSF000232">
    <property type="entry name" value="YdjA"/>
    <property type="match status" value="1"/>
</dbReference>
<keyword evidence="11" id="KW-1185">Reference proteome</keyword>
<accession>A0ABV4AKI4</accession>
<gene>
    <name evidence="10" type="ORF">AB5I84_08995</name>
</gene>
<keyword evidence="4 8" id="KW-0288">FMN</keyword>
<protein>
    <recommendedName>
        <fullName evidence="8">Putative NAD(P)H nitroreductase</fullName>
        <ecNumber evidence="8">1.-.-.-</ecNumber>
    </recommendedName>
</protein>
<keyword evidence="3 8" id="KW-0285">Flavoprotein</keyword>
<dbReference type="EC" id="1.-.-.-" evidence="8"/>
<dbReference type="Gene3D" id="3.40.109.10">
    <property type="entry name" value="NADH Oxidase"/>
    <property type="match status" value="1"/>
</dbReference>
<dbReference type="InterPro" id="IPR026021">
    <property type="entry name" value="YdjA-like"/>
</dbReference>
<organism evidence="10 11">
    <name type="scientific">Isoalcanivorax beigongshangi</name>
    <dbReference type="NCBI Taxonomy" id="3238810"/>
    <lineage>
        <taxon>Bacteria</taxon>
        <taxon>Pseudomonadati</taxon>
        <taxon>Pseudomonadota</taxon>
        <taxon>Gammaproteobacteria</taxon>
        <taxon>Oceanospirillales</taxon>
        <taxon>Alcanivoracaceae</taxon>
        <taxon>Isoalcanivorax</taxon>
    </lineage>
</organism>
<dbReference type="InterPro" id="IPR052530">
    <property type="entry name" value="NAD(P)H_nitroreductase"/>
</dbReference>
<evidence type="ECO:0000256" key="8">
    <source>
        <dbReference type="PIRNR" id="PIRNR000232"/>
    </source>
</evidence>
<evidence type="ECO:0000313" key="10">
    <source>
        <dbReference type="EMBL" id="MEY1662281.1"/>
    </source>
</evidence>
<comment type="cofactor">
    <cofactor evidence="1 8">
        <name>FMN</name>
        <dbReference type="ChEBI" id="CHEBI:58210"/>
    </cofactor>
</comment>
<evidence type="ECO:0000256" key="2">
    <source>
        <dbReference type="ARBA" id="ARBA00007118"/>
    </source>
</evidence>
<evidence type="ECO:0000256" key="1">
    <source>
        <dbReference type="ARBA" id="ARBA00001917"/>
    </source>
</evidence>
<dbReference type="EMBL" id="JBGCUO010000001">
    <property type="protein sequence ID" value="MEY1662281.1"/>
    <property type="molecule type" value="Genomic_DNA"/>
</dbReference>
<dbReference type="PANTHER" id="PTHR43821:SF1">
    <property type="entry name" value="NAD(P)H NITROREDUCTASE YDJA-RELATED"/>
    <property type="match status" value="1"/>
</dbReference>
<dbReference type="RefSeq" id="WP_369455517.1">
    <property type="nucleotide sequence ID" value="NZ_JBGCUO010000001.1"/>
</dbReference>
<keyword evidence="5 8" id="KW-0521">NADP</keyword>
<keyword evidence="7 8" id="KW-0520">NAD</keyword>
<sequence>MELLDALRSRVSVGQLAEPGPSAAQLTQMLEAALRAPDHGVLRRTRFMVVSGADRARLGDWFVAAQLAQQPETSAAACAKLRSNPLRAPTILIVVADVLTGDRIPVIDQVLTAGAAAQNILLAAHGMGLGAMWRTGDMATNPHLKRQLGFSEQAEIVGFLYLGTPSGSVKKVPAEEVGPYLRALPHD</sequence>
<dbReference type="InterPro" id="IPR029479">
    <property type="entry name" value="Nitroreductase"/>
</dbReference>
<comment type="similarity">
    <text evidence="2 8">Belongs to the nitroreductase family.</text>
</comment>
<evidence type="ECO:0000256" key="6">
    <source>
        <dbReference type="ARBA" id="ARBA00023002"/>
    </source>
</evidence>
<evidence type="ECO:0000259" key="9">
    <source>
        <dbReference type="Pfam" id="PF00881"/>
    </source>
</evidence>
<name>A0ABV4AKI4_9GAMM</name>
<evidence type="ECO:0000256" key="7">
    <source>
        <dbReference type="ARBA" id="ARBA00023027"/>
    </source>
</evidence>
<dbReference type="PANTHER" id="PTHR43821">
    <property type="entry name" value="NAD(P)H NITROREDUCTASE YDJA-RELATED"/>
    <property type="match status" value="1"/>
</dbReference>
<dbReference type="Pfam" id="PF00881">
    <property type="entry name" value="Nitroreductase"/>
    <property type="match status" value="1"/>
</dbReference>
<evidence type="ECO:0000256" key="3">
    <source>
        <dbReference type="ARBA" id="ARBA00022630"/>
    </source>
</evidence>
<dbReference type="Proteomes" id="UP001562065">
    <property type="component" value="Unassembled WGS sequence"/>
</dbReference>
<dbReference type="SUPFAM" id="SSF55469">
    <property type="entry name" value="FMN-dependent nitroreductase-like"/>
    <property type="match status" value="1"/>
</dbReference>
<evidence type="ECO:0000256" key="4">
    <source>
        <dbReference type="ARBA" id="ARBA00022643"/>
    </source>
</evidence>
<dbReference type="InterPro" id="IPR000415">
    <property type="entry name" value="Nitroreductase-like"/>
</dbReference>